<accession>Q099H5</accession>
<dbReference type="Proteomes" id="UP000001351">
    <property type="component" value="Chromosome"/>
</dbReference>
<dbReference type="InterPro" id="IPR018060">
    <property type="entry name" value="HTH_AraC"/>
</dbReference>
<dbReference type="PANTHER" id="PTHR43436">
    <property type="entry name" value="ARAC-FAMILY TRANSCRIPTIONAL REGULATOR"/>
    <property type="match status" value="1"/>
</dbReference>
<dbReference type="GO" id="GO:0043565">
    <property type="term" value="F:sequence-specific DNA binding"/>
    <property type="evidence" value="ECO:0007669"/>
    <property type="project" value="InterPro"/>
</dbReference>
<proteinExistence type="predicted"/>
<dbReference type="GO" id="GO:0003700">
    <property type="term" value="F:DNA-binding transcription factor activity"/>
    <property type="evidence" value="ECO:0007669"/>
    <property type="project" value="InterPro"/>
</dbReference>
<dbReference type="HOGENOM" id="CLU_000445_100_0_7"/>
<sequence>MVQGRKELSFGQKVLAYTVGNHLAPSIHMPAEGRGVGASKARPYLCVWFDPPHEVGSVLAEAGLRLGSASSGKAAAFIGQSDSKLLEVVLHFMRLLEDPSDAAFLAPSSKREIIYRLFTGPGGADFCQGMQLGRQGVGIGRAIDWLTAHFKQPLKMGPLQYQKHLRLEEARRLRLGGLADSTGAAFAVDYESPSQFIREYRRRFGLPPLRDVKSMRDTAAPRADV</sequence>
<name>Q099H5_STIAD</name>
<dbReference type="Pfam" id="PF12833">
    <property type="entry name" value="HTH_18"/>
    <property type="match status" value="1"/>
</dbReference>
<protein>
    <submittedName>
        <fullName evidence="5">Helix-turn-helix, AraC type:AraC-type transcriptional regulator, N-terminal</fullName>
    </submittedName>
    <submittedName>
        <fullName evidence="4">Transcriptional regulator, AraC family</fullName>
    </submittedName>
</protein>
<dbReference type="eggNOG" id="COG2207">
    <property type="taxonomic scope" value="Bacteria"/>
</dbReference>
<evidence type="ECO:0000313" key="5">
    <source>
        <dbReference type="EMBL" id="EAU68344.1"/>
    </source>
</evidence>
<evidence type="ECO:0000313" key="7">
    <source>
        <dbReference type="Proteomes" id="UP000032702"/>
    </source>
</evidence>
<organism evidence="5 7">
    <name type="scientific">Stigmatella aurantiaca (strain DW4/3-1)</name>
    <dbReference type="NCBI Taxonomy" id="378806"/>
    <lineage>
        <taxon>Bacteria</taxon>
        <taxon>Pseudomonadati</taxon>
        <taxon>Myxococcota</taxon>
        <taxon>Myxococcia</taxon>
        <taxon>Myxococcales</taxon>
        <taxon>Cystobacterineae</taxon>
        <taxon>Archangiaceae</taxon>
        <taxon>Stigmatella</taxon>
    </lineage>
</organism>
<dbReference type="PANTHER" id="PTHR43436:SF1">
    <property type="entry name" value="TRANSCRIPTIONAL REGULATORY PROTEIN"/>
    <property type="match status" value="1"/>
</dbReference>
<dbReference type="InterPro" id="IPR009057">
    <property type="entry name" value="Homeodomain-like_sf"/>
</dbReference>
<dbReference type="STRING" id="378806.STAUR_7872"/>
<dbReference type="Gene3D" id="1.10.10.60">
    <property type="entry name" value="Homeodomain-like"/>
    <property type="match status" value="1"/>
</dbReference>
<gene>
    <name evidence="4" type="ordered locus">STAUR_7872</name>
    <name evidence="5" type="ORF">STIAU_3888</name>
</gene>
<dbReference type="AlphaFoldDB" id="Q099H5"/>
<dbReference type="InterPro" id="IPR009594">
    <property type="entry name" value="Tscrpt_reg_HTH_AraC_N"/>
</dbReference>
<reference evidence="5 7" key="1">
    <citation type="submission" date="2006-04" db="EMBL/GenBank/DDBJ databases">
        <authorList>
            <person name="Nierman W.C."/>
        </authorList>
    </citation>
    <scope>NUCLEOTIDE SEQUENCE [LARGE SCALE GENOMIC DNA]</scope>
    <source>
        <strain evidence="5 7">DW4/3-1</strain>
    </source>
</reference>
<dbReference type="SUPFAM" id="SSF46689">
    <property type="entry name" value="Homeodomain-like"/>
    <property type="match status" value="1"/>
</dbReference>
<evidence type="ECO:0000259" key="3">
    <source>
        <dbReference type="PROSITE" id="PS01124"/>
    </source>
</evidence>
<dbReference type="PROSITE" id="PS01124">
    <property type="entry name" value="HTH_ARAC_FAMILY_2"/>
    <property type="match status" value="1"/>
</dbReference>
<feature type="domain" description="HTH araC/xylS-type" evidence="3">
    <location>
        <begin position="146"/>
        <end position="214"/>
    </location>
</feature>
<dbReference type="EMBL" id="AAMD01000018">
    <property type="protein sequence ID" value="EAU68344.1"/>
    <property type="molecule type" value="Genomic_DNA"/>
</dbReference>
<dbReference type="PATRIC" id="fig|378806.16.peg.7651"/>
<keyword evidence="2" id="KW-0804">Transcription</keyword>
<dbReference type="EMBL" id="CP002271">
    <property type="protein sequence ID" value="ADO75627.1"/>
    <property type="molecule type" value="Genomic_DNA"/>
</dbReference>
<evidence type="ECO:0000256" key="1">
    <source>
        <dbReference type="ARBA" id="ARBA00023015"/>
    </source>
</evidence>
<dbReference type="KEGG" id="sur:STAUR_7872"/>
<dbReference type="Proteomes" id="UP000032702">
    <property type="component" value="Unassembled WGS sequence"/>
</dbReference>
<dbReference type="Pfam" id="PF06719">
    <property type="entry name" value="AraC_N"/>
    <property type="match status" value="1"/>
</dbReference>
<evidence type="ECO:0000256" key="2">
    <source>
        <dbReference type="ARBA" id="ARBA00023163"/>
    </source>
</evidence>
<evidence type="ECO:0000313" key="4">
    <source>
        <dbReference type="EMBL" id="ADO75627.1"/>
    </source>
</evidence>
<evidence type="ECO:0000313" key="6">
    <source>
        <dbReference type="Proteomes" id="UP000001351"/>
    </source>
</evidence>
<reference evidence="4 6" key="2">
    <citation type="journal article" date="2011" name="Mol. Biol. Evol.">
        <title>Comparative genomic analysis of fruiting body formation in Myxococcales.</title>
        <authorList>
            <person name="Huntley S."/>
            <person name="Hamann N."/>
            <person name="Wegener-Feldbrugge S."/>
            <person name="Treuner-Lange A."/>
            <person name="Kube M."/>
            <person name="Reinhardt R."/>
            <person name="Klages S."/>
            <person name="Muller R."/>
            <person name="Ronning C.M."/>
            <person name="Nierman W.C."/>
            <person name="Sogaard-Andersen L."/>
        </authorList>
    </citation>
    <scope>NUCLEOTIDE SEQUENCE [LARGE SCALE GENOMIC DNA]</scope>
    <source>
        <strain evidence="4 6">DW4/3-1</strain>
    </source>
</reference>
<keyword evidence="6" id="KW-1185">Reference proteome</keyword>
<keyword evidence="1" id="KW-0805">Transcription regulation</keyword>